<reference evidence="3 4" key="1">
    <citation type="submission" date="2017-11" db="EMBL/GenBank/DDBJ databases">
        <title>Isolation and Characterization of Methanogenic Archaea from Saline Meromictic Lake at Siberia.</title>
        <authorList>
            <person name="Shen Y."/>
            <person name="Huang H.-H."/>
            <person name="Lai M.-C."/>
            <person name="Chen S.-C."/>
        </authorList>
    </citation>
    <scope>NUCLEOTIDE SEQUENCE [LARGE SCALE GENOMIC DNA]</scope>
    <source>
        <strain evidence="3 4">SY-01</strain>
    </source>
</reference>
<sequence>MDTLTVLVIAVVVFAVFVLLTAYFLKMATSMGSESGKIRNSKESDICDLPDEDKKKDKR</sequence>
<evidence type="ECO:0000256" key="1">
    <source>
        <dbReference type="SAM" id="MobiDB-lite"/>
    </source>
</evidence>
<evidence type="ECO:0000313" key="3">
    <source>
        <dbReference type="EMBL" id="TGC09835.1"/>
    </source>
</evidence>
<dbReference type="AlphaFoldDB" id="A0A4E0PWI9"/>
<keyword evidence="2" id="KW-0812">Transmembrane</keyword>
<accession>A0A4E0PWI9</accession>
<keyword evidence="4" id="KW-1185">Reference proteome</keyword>
<evidence type="ECO:0000256" key="2">
    <source>
        <dbReference type="SAM" id="Phobius"/>
    </source>
</evidence>
<feature type="region of interest" description="Disordered" evidence="1">
    <location>
        <begin position="31"/>
        <end position="59"/>
    </location>
</feature>
<name>A0A4E0PWI9_9EURY</name>
<dbReference type="EMBL" id="PGGK01000004">
    <property type="protein sequence ID" value="TGC09835.1"/>
    <property type="molecule type" value="Genomic_DNA"/>
</dbReference>
<organism evidence="3 4">
    <name type="scientific">Methanolobus halotolerans</name>
    <dbReference type="NCBI Taxonomy" id="2052935"/>
    <lineage>
        <taxon>Archaea</taxon>
        <taxon>Methanobacteriati</taxon>
        <taxon>Methanobacteriota</taxon>
        <taxon>Stenosarchaea group</taxon>
        <taxon>Methanomicrobia</taxon>
        <taxon>Methanosarcinales</taxon>
        <taxon>Methanosarcinaceae</taxon>
        <taxon>Methanolobus</taxon>
    </lineage>
</organism>
<protein>
    <submittedName>
        <fullName evidence="3">Uncharacterized protein</fullName>
    </submittedName>
</protein>
<feature type="transmembrane region" description="Helical" evidence="2">
    <location>
        <begin position="6"/>
        <end position="25"/>
    </location>
</feature>
<proteinExistence type="predicted"/>
<dbReference type="RefSeq" id="WP_135389352.1">
    <property type="nucleotide sequence ID" value="NZ_PGGK01000004.1"/>
</dbReference>
<gene>
    <name evidence="3" type="ORF">CUN85_05650</name>
</gene>
<evidence type="ECO:0000313" key="4">
    <source>
        <dbReference type="Proteomes" id="UP000297295"/>
    </source>
</evidence>
<keyword evidence="2" id="KW-0472">Membrane</keyword>
<comment type="caution">
    <text evidence="3">The sequence shown here is derived from an EMBL/GenBank/DDBJ whole genome shotgun (WGS) entry which is preliminary data.</text>
</comment>
<dbReference type="Proteomes" id="UP000297295">
    <property type="component" value="Unassembled WGS sequence"/>
</dbReference>
<keyword evidence="2" id="KW-1133">Transmembrane helix</keyword>
<feature type="compositionally biased region" description="Basic and acidic residues" evidence="1">
    <location>
        <begin position="36"/>
        <end position="45"/>
    </location>
</feature>